<protein>
    <submittedName>
        <fullName evidence="1">Uncharacterized protein</fullName>
    </submittedName>
</protein>
<keyword evidence="2" id="KW-1185">Reference proteome</keyword>
<organism evidence="1 2">
    <name type="scientific">Kordia periserrulae</name>
    <dbReference type="NCBI Taxonomy" id="701523"/>
    <lineage>
        <taxon>Bacteria</taxon>
        <taxon>Pseudomonadati</taxon>
        <taxon>Bacteroidota</taxon>
        <taxon>Flavobacteriia</taxon>
        <taxon>Flavobacteriales</taxon>
        <taxon>Flavobacteriaceae</taxon>
        <taxon>Kordia</taxon>
    </lineage>
</organism>
<proteinExistence type="predicted"/>
<dbReference type="Proteomes" id="UP000244090">
    <property type="component" value="Unassembled WGS sequence"/>
</dbReference>
<dbReference type="RefSeq" id="WP_108113071.1">
    <property type="nucleotide sequence ID" value="NZ_QBKT01000001.1"/>
</dbReference>
<comment type="caution">
    <text evidence="1">The sequence shown here is derived from an EMBL/GenBank/DDBJ whole genome shotgun (WGS) entry which is preliminary data.</text>
</comment>
<dbReference type="OrthoDB" id="1447669at2"/>
<evidence type="ECO:0000313" key="2">
    <source>
        <dbReference type="Proteomes" id="UP000244090"/>
    </source>
</evidence>
<dbReference type="EMBL" id="QBKT01000001">
    <property type="protein sequence ID" value="PTX63691.1"/>
    <property type="molecule type" value="Genomic_DNA"/>
</dbReference>
<sequence>MGVYNFFSRENLSNLNPPSAGVIKEILYDIATPVFEKLNLQATENPYVWMSDFNEEGIRRIIQFSYRGTVGNFRIGTNFDFMPVINSKQNIVFKKEQCHLFDDAQTIVNSKKSISLWHKKSFIKSLQKLVHKRIHKIDTYLRNTNTISQNIIIANAQLQHPDEVYPIHEPALRYVLAFLHAKLGEKDKAIELMQEHLANRQHTPKEVLNYLEKV</sequence>
<dbReference type="AlphaFoldDB" id="A0A2T6C5S1"/>
<evidence type="ECO:0000313" key="1">
    <source>
        <dbReference type="EMBL" id="PTX63691.1"/>
    </source>
</evidence>
<gene>
    <name evidence="1" type="ORF">C8N46_101295</name>
</gene>
<reference evidence="1 2" key="1">
    <citation type="submission" date="2018-04" db="EMBL/GenBank/DDBJ databases">
        <title>Genomic Encyclopedia of Archaeal and Bacterial Type Strains, Phase II (KMG-II): from individual species to whole genera.</title>
        <authorList>
            <person name="Goeker M."/>
        </authorList>
    </citation>
    <scope>NUCLEOTIDE SEQUENCE [LARGE SCALE GENOMIC DNA]</scope>
    <source>
        <strain evidence="1 2">DSM 25731</strain>
    </source>
</reference>
<name>A0A2T6C5S1_9FLAO</name>
<accession>A0A2T6C5S1</accession>